<comment type="function">
    <text evidence="1">Catalyzes the reversible oxidation of 3-phospho-D-glycerate to 3-phosphonooxypyruvate, the first step of the phosphorylated L-serine biosynthesis pathway. Also catalyzes the reversible oxidation of 2-hydroxyglutarate to 2-oxoglutarate.</text>
</comment>
<dbReference type="PANTHER" id="PTHR42789:SF1">
    <property type="entry name" value="D-ISOMER SPECIFIC 2-HYDROXYACID DEHYDROGENASE FAMILY PROTEIN (AFU_ORTHOLOGUE AFUA_6G10090)"/>
    <property type="match status" value="1"/>
</dbReference>
<evidence type="ECO:0000256" key="5">
    <source>
        <dbReference type="ARBA" id="ARBA00022605"/>
    </source>
</evidence>
<dbReference type="GO" id="GO:0051287">
    <property type="term" value="F:NAD binding"/>
    <property type="evidence" value="ECO:0007669"/>
    <property type="project" value="UniProtKB-UniRule"/>
</dbReference>
<dbReference type="Pfam" id="PF00389">
    <property type="entry name" value="2-Hacid_dh"/>
    <property type="match status" value="1"/>
</dbReference>
<dbReference type="RefSeq" id="WP_097059854.1">
    <property type="nucleotide sequence ID" value="NZ_BMLC01000002.1"/>
</dbReference>
<dbReference type="PROSITE" id="PS51671">
    <property type="entry name" value="ACT"/>
    <property type="match status" value="1"/>
</dbReference>
<comment type="catalytic activity">
    <reaction evidence="9">
        <text>(R)-2-hydroxyglutarate + NAD(+) = 2-oxoglutarate + NADH + H(+)</text>
        <dbReference type="Rhea" id="RHEA:49612"/>
        <dbReference type="ChEBI" id="CHEBI:15378"/>
        <dbReference type="ChEBI" id="CHEBI:15801"/>
        <dbReference type="ChEBI" id="CHEBI:16810"/>
        <dbReference type="ChEBI" id="CHEBI:57540"/>
        <dbReference type="ChEBI" id="CHEBI:57945"/>
        <dbReference type="EC" id="1.1.1.399"/>
    </reaction>
</comment>
<dbReference type="InterPro" id="IPR036291">
    <property type="entry name" value="NAD(P)-bd_dom_sf"/>
</dbReference>
<dbReference type="EMBL" id="OCST01000001">
    <property type="protein sequence ID" value="SOE53664.1"/>
    <property type="molecule type" value="Genomic_DNA"/>
</dbReference>
<evidence type="ECO:0000313" key="14">
    <source>
        <dbReference type="Proteomes" id="UP000219440"/>
    </source>
</evidence>
<evidence type="ECO:0000256" key="6">
    <source>
        <dbReference type="ARBA" id="ARBA00023002"/>
    </source>
</evidence>
<evidence type="ECO:0000256" key="7">
    <source>
        <dbReference type="ARBA" id="ARBA00023027"/>
    </source>
</evidence>
<dbReference type="PROSITE" id="PS00065">
    <property type="entry name" value="D_2_HYDROXYACID_DH_1"/>
    <property type="match status" value="1"/>
</dbReference>
<dbReference type="CDD" id="cd12173">
    <property type="entry name" value="PGDH_4"/>
    <property type="match status" value="1"/>
</dbReference>
<accession>A0A2C8YSL4</accession>
<keyword evidence="5 11" id="KW-0028">Amino-acid biosynthesis</keyword>
<dbReference type="InterPro" id="IPR029752">
    <property type="entry name" value="D-isomer_DH_CS1"/>
</dbReference>
<evidence type="ECO:0000256" key="2">
    <source>
        <dbReference type="ARBA" id="ARBA00005216"/>
    </source>
</evidence>
<dbReference type="InterPro" id="IPR006139">
    <property type="entry name" value="D-isomer_2_OHA_DH_cat_dom"/>
</dbReference>
<dbReference type="PROSITE" id="PS00670">
    <property type="entry name" value="D_2_HYDROXYACID_DH_2"/>
    <property type="match status" value="1"/>
</dbReference>
<dbReference type="Pfam" id="PF19304">
    <property type="entry name" value="PGDH_inter"/>
    <property type="match status" value="1"/>
</dbReference>
<evidence type="ECO:0000256" key="11">
    <source>
        <dbReference type="RuleBase" id="RU363003"/>
    </source>
</evidence>
<dbReference type="GO" id="GO:0004617">
    <property type="term" value="F:phosphoglycerate dehydrogenase activity"/>
    <property type="evidence" value="ECO:0007669"/>
    <property type="project" value="UniProtKB-UniRule"/>
</dbReference>
<sequence length="530" mass="55789">MAKPIVLIAEELSPATVEALGPDFDVRYVDGTDRPALLAALAEASAVLIRSATKMDEEAIAASAILKVIARAGVGLDNVDIKAATTAGVMVVNAPTSNIISAAELTVGHILSLARHIPAAHGALAQGLWKRSKYTGVELYEKTIGIIGLGRIGALITARMQAFGTNVVAYDPYVTSARAQQLGVTLLRLDELLAQSDFITIHMPKTPETTGMISTDQLALMKSTAFIINVARGGLIDEDALYTALKSGRIAGAGLDVFVNEPPTDSPLLALENVVVTPHLGASTDEAQEKAGVSVARSVRLALDGELVPDAVNVAGGVIDPSVRPGIPLMEKLGQVFSALADDPITNIDIEVRGEIVEFDVNVLKLAALKGIFSNIVSESVSYVNAPLLAEQRGITVRLLTDAVSEEYRNVLTIRGALADGTQVSVSGTLTGTKQAQKIVEINGYDVEVPFAEHLIVMTYVDRPGIVAVYGKEFGDADINIAGMQIARRKAGGEALSVLTVDSPVPVELLDKVRSAIDATLLKEIDILEA</sequence>
<dbReference type="InterPro" id="IPR002912">
    <property type="entry name" value="ACT_dom"/>
</dbReference>
<protein>
    <recommendedName>
        <fullName evidence="4 11">D-3-phosphoglycerate dehydrogenase</fullName>
        <ecNumber evidence="11">1.1.1.95</ecNumber>
    </recommendedName>
</protein>
<evidence type="ECO:0000256" key="1">
    <source>
        <dbReference type="ARBA" id="ARBA00003800"/>
    </source>
</evidence>
<feature type="domain" description="ACT" evidence="12">
    <location>
        <begin position="455"/>
        <end position="530"/>
    </location>
</feature>
<dbReference type="SUPFAM" id="SSF55021">
    <property type="entry name" value="ACT-like"/>
    <property type="match status" value="1"/>
</dbReference>
<comment type="catalytic activity">
    <reaction evidence="10 11">
        <text>(2R)-3-phosphoglycerate + NAD(+) = 3-phosphooxypyruvate + NADH + H(+)</text>
        <dbReference type="Rhea" id="RHEA:12641"/>
        <dbReference type="ChEBI" id="CHEBI:15378"/>
        <dbReference type="ChEBI" id="CHEBI:18110"/>
        <dbReference type="ChEBI" id="CHEBI:57540"/>
        <dbReference type="ChEBI" id="CHEBI:57945"/>
        <dbReference type="ChEBI" id="CHEBI:58272"/>
        <dbReference type="EC" id="1.1.1.95"/>
    </reaction>
</comment>
<reference evidence="13 14" key="1">
    <citation type="submission" date="2017-09" db="EMBL/GenBank/DDBJ databases">
        <authorList>
            <person name="Ehlers B."/>
            <person name="Leendertz F.H."/>
        </authorList>
    </citation>
    <scope>NUCLEOTIDE SEQUENCE [LARGE SCALE GENOMIC DNA]</scope>
    <source>
        <strain evidence="13 14">CGMCC 1.05381</strain>
    </source>
</reference>
<dbReference type="InterPro" id="IPR045865">
    <property type="entry name" value="ACT-like_dom_sf"/>
</dbReference>
<dbReference type="InterPro" id="IPR029753">
    <property type="entry name" value="D-isomer_DH_CS"/>
</dbReference>
<dbReference type="SUPFAM" id="SSF52283">
    <property type="entry name" value="Formate/glycerate dehydrogenase catalytic domain-like"/>
    <property type="match status" value="1"/>
</dbReference>
<evidence type="ECO:0000256" key="9">
    <source>
        <dbReference type="ARBA" id="ARBA00048126"/>
    </source>
</evidence>
<dbReference type="Pfam" id="PF02826">
    <property type="entry name" value="2-Hacid_dh_C"/>
    <property type="match status" value="1"/>
</dbReference>
<evidence type="ECO:0000256" key="10">
    <source>
        <dbReference type="ARBA" id="ARBA00048731"/>
    </source>
</evidence>
<dbReference type="PANTHER" id="PTHR42789">
    <property type="entry name" value="D-ISOMER SPECIFIC 2-HYDROXYACID DEHYDROGENASE FAMILY PROTEIN (AFU_ORTHOLOGUE AFUA_6G10090)"/>
    <property type="match status" value="1"/>
</dbReference>
<dbReference type="CDD" id="cd04902">
    <property type="entry name" value="ACT_3PGDH-xct"/>
    <property type="match status" value="1"/>
</dbReference>
<dbReference type="SUPFAM" id="SSF143548">
    <property type="entry name" value="Serine metabolism enzymes domain"/>
    <property type="match status" value="1"/>
</dbReference>
<evidence type="ECO:0000256" key="3">
    <source>
        <dbReference type="ARBA" id="ARBA00005854"/>
    </source>
</evidence>
<dbReference type="Gene3D" id="3.30.1330.90">
    <property type="entry name" value="D-3-phosphoglycerate dehydrogenase, domain 3"/>
    <property type="match status" value="1"/>
</dbReference>
<keyword evidence="8 11" id="KW-0718">Serine biosynthesis</keyword>
<dbReference type="UniPathway" id="UPA00135">
    <property type="reaction ID" value="UER00196"/>
</dbReference>
<dbReference type="InterPro" id="IPR006236">
    <property type="entry name" value="PGDH"/>
</dbReference>
<dbReference type="AlphaFoldDB" id="A0A2C8YSL4"/>
<dbReference type="OrthoDB" id="9793626at2"/>
<proteinExistence type="inferred from homology"/>
<evidence type="ECO:0000256" key="8">
    <source>
        <dbReference type="ARBA" id="ARBA00023299"/>
    </source>
</evidence>
<dbReference type="GO" id="GO:0006564">
    <property type="term" value="P:L-serine biosynthetic process"/>
    <property type="evidence" value="ECO:0007669"/>
    <property type="project" value="UniProtKB-UniRule"/>
</dbReference>
<keyword evidence="14" id="KW-1185">Reference proteome</keyword>
<dbReference type="InterPro" id="IPR029009">
    <property type="entry name" value="ASB_dom_sf"/>
</dbReference>
<evidence type="ECO:0000313" key="13">
    <source>
        <dbReference type="EMBL" id="SOE53664.1"/>
    </source>
</evidence>
<comment type="similarity">
    <text evidence="3 11">Belongs to the D-isomer specific 2-hydroxyacid dehydrogenase family.</text>
</comment>
<dbReference type="InterPro" id="IPR045626">
    <property type="entry name" value="PGDH_ASB_dom"/>
</dbReference>
<dbReference type="NCBIfam" id="TIGR01327">
    <property type="entry name" value="PGDH"/>
    <property type="match status" value="1"/>
</dbReference>
<dbReference type="PROSITE" id="PS00671">
    <property type="entry name" value="D_2_HYDROXYACID_DH_3"/>
    <property type="match status" value="1"/>
</dbReference>
<dbReference type="Gene3D" id="3.30.70.260">
    <property type="match status" value="1"/>
</dbReference>
<dbReference type="FunFam" id="3.40.50.720:FF:000021">
    <property type="entry name" value="D-3-phosphoglycerate dehydrogenase"/>
    <property type="match status" value="1"/>
</dbReference>
<dbReference type="Gene3D" id="3.40.50.720">
    <property type="entry name" value="NAD(P)-binding Rossmann-like Domain"/>
    <property type="match status" value="2"/>
</dbReference>
<dbReference type="EC" id="1.1.1.95" evidence="11"/>
<organism evidence="13 14">
    <name type="scientific">Salinibacterium xinjiangense</name>
    <dbReference type="NCBI Taxonomy" id="386302"/>
    <lineage>
        <taxon>Bacteria</taxon>
        <taxon>Bacillati</taxon>
        <taxon>Actinomycetota</taxon>
        <taxon>Actinomycetes</taxon>
        <taxon>Micrococcales</taxon>
        <taxon>Microbacteriaceae</taxon>
        <taxon>Salinibacterium</taxon>
    </lineage>
</organism>
<dbReference type="SUPFAM" id="SSF51735">
    <property type="entry name" value="NAD(P)-binding Rossmann-fold domains"/>
    <property type="match status" value="1"/>
</dbReference>
<comment type="pathway">
    <text evidence="2 11">Amino-acid biosynthesis; L-serine biosynthesis; L-serine from 3-phospho-D-glycerate: step 1/3.</text>
</comment>
<evidence type="ECO:0000256" key="4">
    <source>
        <dbReference type="ARBA" id="ARBA00021582"/>
    </source>
</evidence>
<dbReference type="Proteomes" id="UP000219440">
    <property type="component" value="Unassembled WGS sequence"/>
</dbReference>
<keyword evidence="7 11" id="KW-0520">NAD</keyword>
<gene>
    <name evidence="13" type="ORF">SAMN06296378_0588</name>
</gene>
<dbReference type="InterPro" id="IPR006140">
    <property type="entry name" value="D-isomer_DH_NAD-bd"/>
</dbReference>
<evidence type="ECO:0000259" key="12">
    <source>
        <dbReference type="PROSITE" id="PS51671"/>
    </source>
</evidence>
<keyword evidence="6 11" id="KW-0560">Oxidoreductase</keyword>
<name>A0A2C8YSL4_9MICO</name>
<dbReference type="InterPro" id="IPR050857">
    <property type="entry name" value="D-2-hydroxyacid_DH"/>
</dbReference>